<dbReference type="Proteomes" id="UP000256964">
    <property type="component" value="Unassembled WGS sequence"/>
</dbReference>
<evidence type="ECO:0000256" key="1">
    <source>
        <dbReference type="SAM" id="MobiDB-lite"/>
    </source>
</evidence>
<feature type="compositionally biased region" description="Polar residues" evidence="1">
    <location>
        <begin position="191"/>
        <end position="201"/>
    </location>
</feature>
<feature type="compositionally biased region" description="Low complexity" evidence="1">
    <location>
        <begin position="145"/>
        <end position="156"/>
    </location>
</feature>
<proteinExistence type="predicted"/>
<sequence length="351" mass="38387">MASPGMDIVMSPAYPSLVPSPENPSQYFFSAAAVPEHSRPTRIKCVPPSPPRRVRNPMLSIVRIFKRRPISTQAQKAKSVLKRKDAPLPVHAPDEQPVAGPSGSQSFHEHHAESSASQDEGAVTFSTASSDNGPPSHIMRTSRESSPLDSPLSTPSSSPPSTPSSTSTSTAAAGTDTDSNRRPAPARRLMRSTSRSSIQNQGRKRPTKINLNPNGGITTRYGVRDGEPIFIRETRNSSTTEPDVSTTFWETFSAQPIRSPPDLTRYPDLTVGDVYSHVILSESCEVADAVDVQLWHWTSNSDGQHLWKRAREGDVRGDGRRLIVTPKRKEPSWVSAGWGVKQLVQVSKRNV</sequence>
<evidence type="ECO:0000313" key="3">
    <source>
        <dbReference type="Proteomes" id="UP000256964"/>
    </source>
</evidence>
<name>A0A371CI10_9APHY</name>
<dbReference type="OrthoDB" id="2755154at2759"/>
<evidence type="ECO:0000313" key="2">
    <source>
        <dbReference type="EMBL" id="RDX39904.1"/>
    </source>
</evidence>
<protein>
    <submittedName>
        <fullName evidence="2">Uncharacterized protein</fullName>
    </submittedName>
</protein>
<feature type="compositionally biased region" description="Polar residues" evidence="1">
    <location>
        <begin position="124"/>
        <end position="133"/>
    </location>
</feature>
<keyword evidence="3" id="KW-1185">Reference proteome</keyword>
<feature type="compositionally biased region" description="Low complexity" evidence="1">
    <location>
        <begin position="163"/>
        <end position="177"/>
    </location>
</feature>
<dbReference type="EMBL" id="KZ857619">
    <property type="protein sequence ID" value="RDX39904.1"/>
    <property type="molecule type" value="Genomic_DNA"/>
</dbReference>
<feature type="region of interest" description="Disordered" evidence="1">
    <location>
        <begin position="70"/>
        <end position="222"/>
    </location>
</feature>
<gene>
    <name evidence="2" type="ORF">OH76DRAFT_1490748</name>
</gene>
<accession>A0A371CI10</accession>
<reference evidence="2 3" key="1">
    <citation type="journal article" date="2018" name="Biotechnol. Biofuels">
        <title>Integrative visual omics of the white-rot fungus Polyporus brumalis exposes the biotechnological potential of its oxidative enzymes for delignifying raw plant biomass.</title>
        <authorList>
            <person name="Miyauchi S."/>
            <person name="Rancon A."/>
            <person name="Drula E."/>
            <person name="Hage H."/>
            <person name="Chaduli D."/>
            <person name="Favel A."/>
            <person name="Grisel S."/>
            <person name="Henrissat B."/>
            <person name="Herpoel-Gimbert I."/>
            <person name="Ruiz-Duenas F.J."/>
            <person name="Chevret D."/>
            <person name="Hainaut M."/>
            <person name="Lin J."/>
            <person name="Wang M."/>
            <person name="Pangilinan J."/>
            <person name="Lipzen A."/>
            <person name="Lesage-Meessen L."/>
            <person name="Navarro D."/>
            <person name="Riley R."/>
            <person name="Grigoriev I.V."/>
            <person name="Zhou S."/>
            <person name="Raouche S."/>
            <person name="Rosso M.N."/>
        </authorList>
    </citation>
    <scope>NUCLEOTIDE SEQUENCE [LARGE SCALE GENOMIC DNA]</scope>
    <source>
        <strain evidence="2 3">BRFM 1820</strain>
    </source>
</reference>
<organism evidence="2 3">
    <name type="scientific">Lentinus brumalis</name>
    <dbReference type="NCBI Taxonomy" id="2498619"/>
    <lineage>
        <taxon>Eukaryota</taxon>
        <taxon>Fungi</taxon>
        <taxon>Dikarya</taxon>
        <taxon>Basidiomycota</taxon>
        <taxon>Agaricomycotina</taxon>
        <taxon>Agaricomycetes</taxon>
        <taxon>Polyporales</taxon>
        <taxon>Polyporaceae</taxon>
        <taxon>Lentinus</taxon>
    </lineage>
</organism>
<dbReference type="AlphaFoldDB" id="A0A371CI10"/>